<dbReference type="RefSeq" id="WP_133315907.1">
    <property type="nucleotide sequence ID" value="NZ_SMTL01000002.1"/>
</dbReference>
<reference evidence="1 2" key="1">
    <citation type="submission" date="2019-03" db="EMBL/GenBank/DDBJ databases">
        <title>Rhizobium sp. nov., an bacterium isolated from biocrust in Mu Us Desert.</title>
        <authorList>
            <person name="Lixiong L."/>
        </authorList>
    </citation>
    <scope>NUCLEOTIDE SEQUENCE [LARGE SCALE GENOMIC DNA]</scope>
    <source>
        <strain evidence="1 2">SPY-1</strain>
    </source>
</reference>
<evidence type="ECO:0000313" key="1">
    <source>
        <dbReference type="EMBL" id="TDK37140.1"/>
    </source>
</evidence>
<organism evidence="1 2">
    <name type="scientific">Rhizobium deserti</name>
    <dbReference type="NCBI Taxonomy" id="2547961"/>
    <lineage>
        <taxon>Bacteria</taxon>
        <taxon>Pseudomonadati</taxon>
        <taxon>Pseudomonadota</taxon>
        <taxon>Alphaproteobacteria</taxon>
        <taxon>Hyphomicrobiales</taxon>
        <taxon>Rhizobiaceae</taxon>
        <taxon>Rhizobium/Agrobacterium group</taxon>
        <taxon>Rhizobium</taxon>
    </lineage>
</organism>
<dbReference type="AlphaFoldDB" id="A0A4R5UJV5"/>
<dbReference type="OrthoDB" id="8403505at2"/>
<proteinExistence type="predicted"/>
<evidence type="ECO:0000313" key="2">
    <source>
        <dbReference type="Proteomes" id="UP000295238"/>
    </source>
</evidence>
<name>A0A4R5UJV5_9HYPH</name>
<accession>A0A4R5UJV5</accession>
<sequence length="82" mass="9277">MTNEWRFFPHAMTMHDLDAMREALRLAEEQIDAPDPIQGEQLAWIVFRYYRKGLTDPDRLGAMAAFMSSSGLFAPAARTTAA</sequence>
<dbReference type="Proteomes" id="UP000295238">
    <property type="component" value="Unassembled WGS sequence"/>
</dbReference>
<protein>
    <submittedName>
        <fullName evidence="1">Uncharacterized protein</fullName>
    </submittedName>
</protein>
<gene>
    <name evidence="1" type="ORF">E2F50_09600</name>
</gene>
<keyword evidence="2" id="KW-1185">Reference proteome</keyword>
<dbReference type="EMBL" id="SMTL01000002">
    <property type="protein sequence ID" value="TDK37140.1"/>
    <property type="molecule type" value="Genomic_DNA"/>
</dbReference>
<comment type="caution">
    <text evidence="1">The sequence shown here is derived from an EMBL/GenBank/DDBJ whole genome shotgun (WGS) entry which is preliminary data.</text>
</comment>